<dbReference type="Proteomes" id="UP000663829">
    <property type="component" value="Unassembled WGS sequence"/>
</dbReference>
<evidence type="ECO:0000313" key="3">
    <source>
        <dbReference type="Proteomes" id="UP000663829"/>
    </source>
</evidence>
<dbReference type="Proteomes" id="UP000681722">
    <property type="component" value="Unassembled WGS sequence"/>
</dbReference>
<dbReference type="AlphaFoldDB" id="A0A815EAZ4"/>
<evidence type="ECO:0000313" key="2">
    <source>
        <dbReference type="EMBL" id="CAF4144965.1"/>
    </source>
</evidence>
<gene>
    <name evidence="1" type="ORF">GPM918_LOCUS28900</name>
    <name evidence="2" type="ORF">SRO942_LOCUS29438</name>
</gene>
<dbReference type="OrthoDB" id="6619898at2759"/>
<protein>
    <submittedName>
        <fullName evidence="1">Uncharacterized protein</fullName>
    </submittedName>
</protein>
<organism evidence="1 3">
    <name type="scientific">Didymodactylos carnosus</name>
    <dbReference type="NCBI Taxonomy" id="1234261"/>
    <lineage>
        <taxon>Eukaryota</taxon>
        <taxon>Metazoa</taxon>
        <taxon>Spiralia</taxon>
        <taxon>Gnathifera</taxon>
        <taxon>Rotifera</taxon>
        <taxon>Eurotatoria</taxon>
        <taxon>Bdelloidea</taxon>
        <taxon>Philodinida</taxon>
        <taxon>Philodinidae</taxon>
        <taxon>Didymodactylos</taxon>
    </lineage>
</organism>
<sequence length="299" mass="33647">MSKRDLYAASYWSKASFGLEWMKMICKLNETANSDNEQNSIEEGKHVVVTQKQNPIIHRKIKGVFRKEWLLLKKYSSWLKEMKSDSTKSECKACSKQFSVKNGGKADVDKHMRNIHQLSMKTFGKNPLITSTAVPSTELDNISVAEGAFVYHDVKHGHGYVSQGCTISIPKTIFESSSSVAKSITCGNTKPRAIACNVLGPFLQFFSDIDVKRAPDVFSNACEIINDYRLKMENLTSVGADNTNVNYGQHHSVFKLFKDQLPHLVKGEKEKSFGNCYAHILHNGVKYAHEYLTIDIEAI</sequence>
<dbReference type="EMBL" id="CAJOBC010041460">
    <property type="protein sequence ID" value="CAF4144965.1"/>
    <property type="molecule type" value="Genomic_DNA"/>
</dbReference>
<feature type="non-terminal residue" evidence="1">
    <location>
        <position position="1"/>
    </location>
</feature>
<proteinExistence type="predicted"/>
<comment type="caution">
    <text evidence="1">The sequence shown here is derived from an EMBL/GenBank/DDBJ whole genome shotgun (WGS) entry which is preliminary data.</text>
</comment>
<name>A0A815EAZ4_9BILA</name>
<keyword evidence="3" id="KW-1185">Reference proteome</keyword>
<reference evidence="1" key="1">
    <citation type="submission" date="2021-02" db="EMBL/GenBank/DDBJ databases">
        <authorList>
            <person name="Nowell W R."/>
        </authorList>
    </citation>
    <scope>NUCLEOTIDE SEQUENCE</scope>
</reference>
<accession>A0A815EAZ4</accession>
<dbReference type="PANTHER" id="PTHR37162">
    <property type="entry name" value="HAT FAMILY DIMERISATION DOMAINCONTAINING PROTEIN-RELATED"/>
    <property type="match status" value="1"/>
</dbReference>
<dbReference type="EMBL" id="CAJNOQ010012841">
    <property type="protein sequence ID" value="CAF1309009.1"/>
    <property type="molecule type" value="Genomic_DNA"/>
</dbReference>
<evidence type="ECO:0000313" key="1">
    <source>
        <dbReference type="EMBL" id="CAF1309009.1"/>
    </source>
</evidence>
<dbReference type="PANTHER" id="PTHR37162:SF1">
    <property type="entry name" value="BED-TYPE DOMAIN-CONTAINING PROTEIN"/>
    <property type="match status" value="1"/>
</dbReference>